<gene>
    <name evidence="2" type="ORF">NW762_005129</name>
</gene>
<dbReference type="AlphaFoldDB" id="A0A9W8S5C8"/>
<feature type="compositionally biased region" description="Low complexity" evidence="1">
    <location>
        <begin position="19"/>
        <end position="32"/>
    </location>
</feature>
<keyword evidence="3" id="KW-1185">Reference proteome</keyword>
<evidence type="ECO:0000256" key="1">
    <source>
        <dbReference type="SAM" id="MobiDB-lite"/>
    </source>
</evidence>
<dbReference type="EMBL" id="JAOQAZ010000007">
    <property type="protein sequence ID" value="KAJ4264886.1"/>
    <property type="molecule type" value="Genomic_DNA"/>
</dbReference>
<feature type="region of interest" description="Disordered" evidence="1">
    <location>
        <begin position="1"/>
        <end position="81"/>
    </location>
</feature>
<protein>
    <submittedName>
        <fullName evidence="2">Uncharacterized protein</fullName>
    </submittedName>
</protein>
<dbReference type="OrthoDB" id="4174112at2759"/>
<sequence>MPKAKNARRVNARTRPLGVRSSSRVKAARSSSEQPEQKKQLKQLKQIDEDNHSSQTTSSGSSFTSSVPQNDNNFSSFSSDEHDAQVELLPLAAANSLPNVGGLMTPVEGSLQCSGRETVGAPAEWSLQPINNIKSETAGEVALKTYGDNIKIDSALCKKLSKEAALRPVKQRRTEITLNMERRSNVEAFLAHLTGVPVSRACKNCSKGHGPWHECIIYDGQMCGSCTNCWFNASGSRCTFHETNHPSSVYLPQPAYSLPSAGMPQQHPQLPPMLLQPPVIAHPGTSLSLMHESLPSPYISPPDQDLPNVNMIERHGALTDVASMTRQERFLARIESAAEHLGVCLAEYDEYLNSPEGRASQEFAESATNTTSSDASMEDAASDESQPH</sequence>
<evidence type="ECO:0000313" key="2">
    <source>
        <dbReference type="EMBL" id="KAJ4264886.1"/>
    </source>
</evidence>
<accession>A0A9W8S5C8</accession>
<feature type="compositionally biased region" description="Basic residues" evidence="1">
    <location>
        <begin position="1"/>
        <end position="12"/>
    </location>
</feature>
<comment type="caution">
    <text evidence="2">The sequence shown here is derived from an EMBL/GenBank/DDBJ whole genome shotgun (WGS) entry which is preliminary data.</text>
</comment>
<dbReference type="Proteomes" id="UP001152049">
    <property type="component" value="Unassembled WGS sequence"/>
</dbReference>
<organism evidence="2 3">
    <name type="scientific">Fusarium torreyae</name>
    <dbReference type="NCBI Taxonomy" id="1237075"/>
    <lineage>
        <taxon>Eukaryota</taxon>
        <taxon>Fungi</taxon>
        <taxon>Dikarya</taxon>
        <taxon>Ascomycota</taxon>
        <taxon>Pezizomycotina</taxon>
        <taxon>Sordariomycetes</taxon>
        <taxon>Hypocreomycetidae</taxon>
        <taxon>Hypocreales</taxon>
        <taxon>Nectriaceae</taxon>
        <taxon>Fusarium</taxon>
    </lineage>
</organism>
<reference evidence="2" key="1">
    <citation type="submission" date="2022-09" db="EMBL/GenBank/DDBJ databases">
        <title>Fusarium specimens isolated from Avocado Roots.</title>
        <authorList>
            <person name="Stajich J."/>
            <person name="Roper C."/>
            <person name="Heimlech-Rivalta G."/>
        </authorList>
    </citation>
    <scope>NUCLEOTIDE SEQUENCE</scope>
    <source>
        <strain evidence="2">CF00136</strain>
    </source>
</reference>
<dbReference type="InterPro" id="IPR022190">
    <property type="entry name" value="DUF3716"/>
</dbReference>
<evidence type="ECO:0000313" key="3">
    <source>
        <dbReference type="Proteomes" id="UP001152049"/>
    </source>
</evidence>
<proteinExistence type="predicted"/>
<name>A0A9W8S5C8_9HYPO</name>
<feature type="region of interest" description="Disordered" evidence="1">
    <location>
        <begin position="356"/>
        <end position="388"/>
    </location>
</feature>
<feature type="compositionally biased region" description="Basic and acidic residues" evidence="1">
    <location>
        <begin position="35"/>
        <end position="52"/>
    </location>
</feature>
<dbReference type="Pfam" id="PF12511">
    <property type="entry name" value="DUF3716"/>
    <property type="match status" value="1"/>
</dbReference>
<feature type="compositionally biased region" description="Low complexity" evidence="1">
    <location>
        <begin position="53"/>
        <end position="78"/>
    </location>
</feature>